<feature type="region of interest" description="Disordered" evidence="2">
    <location>
        <begin position="775"/>
        <end position="795"/>
    </location>
</feature>
<dbReference type="Pfam" id="PF03388">
    <property type="entry name" value="Lectin_leg-like"/>
    <property type="match status" value="1"/>
</dbReference>
<dbReference type="EMBL" id="JAYMGO010000014">
    <property type="protein sequence ID" value="KAL1262455.1"/>
    <property type="molecule type" value="Genomic_DNA"/>
</dbReference>
<dbReference type="PROSITE" id="PS51328">
    <property type="entry name" value="L_LECTIN_LIKE"/>
    <property type="match status" value="1"/>
</dbReference>
<dbReference type="InterPro" id="IPR001736">
    <property type="entry name" value="PLipase_D/transphosphatidylase"/>
</dbReference>
<comment type="caution">
    <text evidence="6">The sequence shown here is derived from an EMBL/GenBank/DDBJ whole genome shotgun (WGS) entry which is preliminary data.</text>
</comment>
<dbReference type="Pfam" id="PF13918">
    <property type="entry name" value="PLDc_3"/>
    <property type="match status" value="1"/>
</dbReference>
<dbReference type="Proteomes" id="UP001558613">
    <property type="component" value="Unassembled WGS sequence"/>
</dbReference>
<keyword evidence="3" id="KW-0472">Membrane</keyword>
<dbReference type="PANTHER" id="PTHR10185:SF26">
    <property type="entry name" value="PHOSPHOLIPASE D FAMILY, MEMBER 7"/>
    <property type="match status" value="1"/>
</dbReference>
<keyword evidence="7" id="KW-1185">Reference proteome</keyword>
<keyword evidence="3" id="KW-0812">Transmembrane</keyword>
<reference evidence="6 7" key="1">
    <citation type="submission" date="2023-09" db="EMBL/GenBank/DDBJ databases">
        <authorList>
            <person name="Wang M."/>
        </authorList>
    </citation>
    <scope>NUCLEOTIDE SEQUENCE [LARGE SCALE GENOMIC DNA]</scope>
    <source>
        <strain evidence="6">GT-2023</strain>
        <tissue evidence="6">Liver</tissue>
    </source>
</reference>
<feature type="compositionally biased region" description="Low complexity" evidence="2">
    <location>
        <begin position="278"/>
        <end position="306"/>
    </location>
</feature>
<dbReference type="PANTHER" id="PTHR10185">
    <property type="entry name" value="PHOSPHOLIPASE D - RELATED"/>
    <property type="match status" value="1"/>
</dbReference>
<dbReference type="Gene3D" id="3.30.870.10">
    <property type="entry name" value="Endonuclease Chain A"/>
    <property type="match status" value="2"/>
</dbReference>
<dbReference type="InterPro" id="IPR035664">
    <property type="entry name" value="VIP36_lectin"/>
</dbReference>
<feature type="compositionally biased region" description="Polar residues" evidence="2">
    <location>
        <begin position="46"/>
        <end position="65"/>
    </location>
</feature>
<dbReference type="CDD" id="cd06901">
    <property type="entry name" value="lectin_VIP36_VIPL"/>
    <property type="match status" value="1"/>
</dbReference>
<dbReference type="InterPro" id="IPR013320">
    <property type="entry name" value="ConA-like_dom_sf"/>
</dbReference>
<proteinExistence type="inferred from homology"/>
<feature type="transmembrane region" description="Helical" evidence="3">
    <location>
        <begin position="1077"/>
        <end position="1099"/>
    </location>
</feature>
<feature type="domain" description="PLD phosphodiesterase" evidence="4">
    <location>
        <begin position="481"/>
        <end position="508"/>
    </location>
</feature>
<dbReference type="InterPro" id="IPR005052">
    <property type="entry name" value="Lectin_leg"/>
</dbReference>
<feature type="domain" description="L-type lectin-like" evidence="5">
    <location>
        <begin position="805"/>
        <end position="1030"/>
    </location>
</feature>
<accession>A0ABR3MC18</accession>
<dbReference type="InterPro" id="IPR032803">
    <property type="entry name" value="PLDc_3"/>
</dbReference>
<dbReference type="InterPro" id="IPR050874">
    <property type="entry name" value="Diverse_PLD-related"/>
</dbReference>
<evidence type="ECO:0000313" key="6">
    <source>
        <dbReference type="EMBL" id="KAL1262455.1"/>
    </source>
</evidence>
<dbReference type="SUPFAM" id="SSF56024">
    <property type="entry name" value="Phospholipase D/nuclease"/>
    <property type="match status" value="2"/>
</dbReference>
<keyword evidence="3" id="KW-1133">Transmembrane helix</keyword>
<comment type="similarity">
    <text evidence="1">Belongs to the phospholipase D family.</text>
</comment>
<feature type="compositionally biased region" description="Basic and acidic residues" evidence="2">
    <location>
        <begin position="66"/>
        <end position="81"/>
    </location>
</feature>
<dbReference type="SUPFAM" id="SSF49899">
    <property type="entry name" value="Concanavalin A-like lectins/glucanases"/>
    <property type="match status" value="1"/>
</dbReference>
<evidence type="ECO:0000313" key="7">
    <source>
        <dbReference type="Proteomes" id="UP001558613"/>
    </source>
</evidence>
<sequence length="1110" mass="123493">MEPEDVHFRSAEHLIGEEENEKATFERKEDGEEHRKAGRPPLSRIPTFQSSVGRKRVTIQSAESSPKTDESIHQGQKERAGFTEAGRVKMSGSGGRETGLPLPSVRLHTGLADALSQGDISGHTSTLLAPKVNQSLDQTPEITKDSDQLDMPLKRPPLRNVCETPDLVIEPEFEFETASLESVSEDEQISAQDAVVEDLSSCSSVDQLEASDDQDTLRENFEKGGLSQSHLTEENIVTGNDVKCAECVPDKDDGSILSGQDETAKIQKPLDSKKCFTETQQTQQGGKTANTTQTKHTKTKTCTPSKQKNGRSFSLFCLLPTILLLLGGFASHIWQYGLPKSVSHLMSQMELHWLEGFWMPQETCTSDCRLTLVESVPEGLSFPSGSPHLPSIAETWTKLLNKANRSVHIGAFYFTLRDSDLGLMEPSSVLGKKVFNQLKQLEPNGVKLKIAVNAPQPYIADTDELVATGAEVRGVDLQSITGGILHTKLWVVDKKHMYLGSANMDWRSLSQVKEVGVSVEDCSCLAQDASRIFDVYWDVGAQKNGSLPPFWPGRFSALSSSKYPLAVKFNGVPARVYLSSSPPPLSSYGRSDDLSSILSVIADAERFVYVSVMDYLPLSQFTEPIQFWPVIDTALREAACTRGVEVKLLVSCWSHSPGAMFVFLQSLAVLNKPPLNCNINAKVFEVPSTREQQRIPFARVNHAKYMVTDRVVYIGTSNWSENYFTQTTGVGLVVNQTGSAVGHGQQTVQSQMQEIFQRDWRSEYAQTLTDEVKARRKEDVKNGTRKKPSFMASPSTKYITDGNAEHLKREHSLIKPYQGVGTSPSSQWDFWGSTLVTSQYVRLTPDERSKQGSIWNTVPCYLKDWEMHVQFKIHGSGKKNLHGDGFAIWYTKARLHPGPVFGNQDHFVGLAIFVDTFRNDLQGMDRSFPYISAMVNNGSLPYDHGKDGRSTELGGCSVEVRNKDHDTYMAIRYSKGRLTIMVDVDDRNDWKECIDIGGVRLPTGYYFGASAATGDLSDNHDIISMKMYQLMVEHTPEEDNQDWTKIEPSVSLLKSPKDNIDDPTGNFRSTPLTGWKVFLLLLCALLGIVVCAVVGAVVFQKRQERNKRFY</sequence>
<evidence type="ECO:0000256" key="1">
    <source>
        <dbReference type="ARBA" id="ARBA00008664"/>
    </source>
</evidence>
<feature type="region of interest" description="Disordered" evidence="2">
    <location>
        <begin position="278"/>
        <end position="308"/>
    </location>
</feature>
<feature type="region of interest" description="Disordered" evidence="2">
    <location>
        <begin position="1"/>
        <end position="102"/>
    </location>
</feature>
<dbReference type="SMART" id="SM00155">
    <property type="entry name" value="PLDc"/>
    <property type="match status" value="2"/>
</dbReference>
<name>A0ABR3MC18_9TELE</name>
<dbReference type="Gene3D" id="2.60.120.200">
    <property type="match status" value="1"/>
</dbReference>
<evidence type="ECO:0000256" key="2">
    <source>
        <dbReference type="SAM" id="MobiDB-lite"/>
    </source>
</evidence>
<evidence type="ECO:0000256" key="3">
    <source>
        <dbReference type="SAM" id="Phobius"/>
    </source>
</evidence>
<evidence type="ECO:0000259" key="4">
    <source>
        <dbReference type="PROSITE" id="PS50035"/>
    </source>
</evidence>
<feature type="domain" description="PLD phosphodiesterase" evidence="4">
    <location>
        <begin position="697"/>
        <end position="723"/>
    </location>
</feature>
<evidence type="ECO:0000259" key="5">
    <source>
        <dbReference type="PROSITE" id="PS51328"/>
    </source>
</evidence>
<gene>
    <name evidence="6" type="ORF">QQF64_007720</name>
</gene>
<organism evidence="6 7">
    <name type="scientific">Cirrhinus molitorella</name>
    <name type="common">mud carp</name>
    <dbReference type="NCBI Taxonomy" id="172907"/>
    <lineage>
        <taxon>Eukaryota</taxon>
        <taxon>Metazoa</taxon>
        <taxon>Chordata</taxon>
        <taxon>Craniata</taxon>
        <taxon>Vertebrata</taxon>
        <taxon>Euteleostomi</taxon>
        <taxon>Actinopterygii</taxon>
        <taxon>Neopterygii</taxon>
        <taxon>Teleostei</taxon>
        <taxon>Ostariophysi</taxon>
        <taxon>Cypriniformes</taxon>
        <taxon>Cyprinidae</taxon>
        <taxon>Labeoninae</taxon>
        <taxon>Labeonini</taxon>
        <taxon>Cirrhinus</taxon>
    </lineage>
</organism>
<feature type="compositionally biased region" description="Basic and acidic residues" evidence="2">
    <location>
        <begin position="1"/>
        <end position="35"/>
    </location>
</feature>
<protein>
    <submittedName>
        <fullName evidence="6">Uncharacterized protein</fullName>
    </submittedName>
</protein>
<dbReference type="PROSITE" id="PS50035">
    <property type="entry name" value="PLD"/>
    <property type="match status" value="2"/>
</dbReference>